<feature type="binding site" evidence="9">
    <location>
        <position position="58"/>
    </location>
    <ligand>
        <name>substrate</name>
    </ligand>
</feature>
<feature type="site" description="Transition state stabilizer" evidence="9">
    <location>
        <position position="209"/>
    </location>
</feature>
<keyword evidence="6 9" id="KW-0418">Kinase</keyword>
<name>A0A4Q9B2U5_9DEIN</name>
<keyword evidence="12" id="KW-1185">Reference proteome</keyword>
<dbReference type="InterPro" id="IPR036393">
    <property type="entry name" value="AceGlu_kinase-like_sf"/>
</dbReference>
<organism evidence="11 12">
    <name type="scientific">Thermus thermamylovorans</name>
    <dbReference type="NCBI Taxonomy" id="2509362"/>
    <lineage>
        <taxon>Bacteria</taxon>
        <taxon>Thermotogati</taxon>
        <taxon>Deinococcota</taxon>
        <taxon>Deinococci</taxon>
        <taxon>Thermales</taxon>
        <taxon>Thermaceae</taxon>
        <taxon>Thermus</taxon>
    </lineage>
</organism>
<evidence type="ECO:0000256" key="5">
    <source>
        <dbReference type="ARBA" id="ARBA00022741"/>
    </source>
</evidence>
<dbReference type="RefSeq" id="WP_130842196.1">
    <property type="nucleotide sequence ID" value="NZ_SIJL01000010.1"/>
</dbReference>
<evidence type="ECO:0000256" key="2">
    <source>
        <dbReference type="ARBA" id="ARBA00022571"/>
    </source>
</evidence>
<keyword evidence="9" id="KW-0963">Cytoplasm</keyword>
<comment type="subcellular location">
    <subcellularLocation>
        <location evidence="9">Cytoplasm</location>
    </subcellularLocation>
</comment>
<evidence type="ECO:0000256" key="7">
    <source>
        <dbReference type="ARBA" id="ARBA00022840"/>
    </source>
</evidence>
<dbReference type="SUPFAM" id="SSF53633">
    <property type="entry name" value="Carbamate kinase-like"/>
    <property type="match status" value="1"/>
</dbReference>
<dbReference type="GO" id="GO:0042450">
    <property type="term" value="P:L-arginine biosynthetic process via ornithine"/>
    <property type="evidence" value="ECO:0007669"/>
    <property type="project" value="UniProtKB-UniRule"/>
</dbReference>
<comment type="similarity">
    <text evidence="9">Belongs to the acetylglutamate kinase family. ArgB subfamily.</text>
</comment>
<dbReference type="InterPro" id="IPR001048">
    <property type="entry name" value="Asp/Glu/Uridylate_kinase"/>
</dbReference>
<accession>A0A4Q9B2U5</accession>
<evidence type="ECO:0000256" key="8">
    <source>
        <dbReference type="ARBA" id="ARBA00048141"/>
    </source>
</evidence>
<evidence type="ECO:0000313" key="12">
    <source>
        <dbReference type="Proteomes" id="UP000292858"/>
    </source>
</evidence>
<feature type="domain" description="Aspartate/glutamate/uridylate kinase" evidence="10">
    <location>
        <begin position="5"/>
        <end position="220"/>
    </location>
</feature>
<feature type="binding site" evidence="9">
    <location>
        <position position="147"/>
    </location>
    <ligand>
        <name>substrate</name>
    </ligand>
</feature>
<feature type="site" description="Transition state stabilizer" evidence="9">
    <location>
        <position position="8"/>
    </location>
</feature>
<dbReference type="Proteomes" id="UP000292858">
    <property type="component" value="Unassembled WGS sequence"/>
</dbReference>
<comment type="function">
    <text evidence="9">Catalyzes the ATP-dependent phosphorylation of N-acetyl-L-glutamate.</text>
</comment>
<keyword evidence="2 9" id="KW-0055">Arginine biosynthesis</keyword>
<dbReference type="GO" id="GO:0005524">
    <property type="term" value="F:ATP binding"/>
    <property type="evidence" value="ECO:0007669"/>
    <property type="project" value="UniProtKB-UniRule"/>
</dbReference>
<evidence type="ECO:0000256" key="6">
    <source>
        <dbReference type="ARBA" id="ARBA00022777"/>
    </source>
</evidence>
<keyword evidence="4 9" id="KW-0808">Transferase</keyword>
<reference evidence="11 12" key="1">
    <citation type="submission" date="2019-02" db="EMBL/GenBank/DDBJ databases">
        <title>Thermus sp. a novel from hot spring.</title>
        <authorList>
            <person name="Zhao Z."/>
        </authorList>
    </citation>
    <scope>NUCLEOTIDE SEQUENCE [LARGE SCALE GENOMIC DNA]</scope>
    <source>
        <strain evidence="11 12">CFH 72773T</strain>
    </source>
</reference>
<comment type="pathway">
    <text evidence="1 9">Amino-acid biosynthesis; L-arginine biosynthesis; N(2)-acetyl-L-ornithine from L-glutamate: step 2/4.</text>
</comment>
<comment type="catalytic activity">
    <reaction evidence="8 9">
        <text>N-acetyl-L-glutamate + ATP = N-acetyl-L-glutamyl 5-phosphate + ADP</text>
        <dbReference type="Rhea" id="RHEA:14629"/>
        <dbReference type="ChEBI" id="CHEBI:30616"/>
        <dbReference type="ChEBI" id="CHEBI:44337"/>
        <dbReference type="ChEBI" id="CHEBI:57936"/>
        <dbReference type="ChEBI" id="CHEBI:456216"/>
        <dbReference type="EC" id="2.7.2.8"/>
    </reaction>
</comment>
<dbReference type="UniPathway" id="UPA00068">
    <property type="reaction ID" value="UER00107"/>
</dbReference>
<dbReference type="GO" id="GO:0003991">
    <property type="term" value="F:acetylglutamate kinase activity"/>
    <property type="evidence" value="ECO:0007669"/>
    <property type="project" value="UniProtKB-UniRule"/>
</dbReference>
<keyword evidence="5 9" id="KW-0547">Nucleotide-binding</keyword>
<dbReference type="EC" id="2.7.2.8" evidence="9"/>
<evidence type="ECO:0000259" key="10">
    <source>
        <dbReference type="Pfam" id="PF00696"/>
    </source>
</evidence>
<dbReference type="GO" id="GO:0005737">
    <property type="term" value="C:cytoplasm"/>
    <property type="evidence" value="ECO:0007669"/>
    <property type="project" value="UniProtKB-SubCell"/>
</dbReference>
<dbReference type="PANTHER" id="PTHR23342:SF0">
    <property type="entry name" value="N-ACETYLGLUTAMATE SYNTHASE, MITOCHONDRIAL"/>
    <property type="match status" value="1"/>
</dbReference>
<evidence type="ECO:0000313" key="11">
    <source>
        <dbReference type="EMBL" id="TBH17599.1"/>
    </source>
</evidence>
<dbReference type="Pfam" id="PF00696">
    <property type="entry name" value="AA_kinase"/>
    <property type="match status" value="1"/>
</dbReference>
<dbReference type="InterPro" id="IPR004662">
    <property type="entry name" value="AcgluKinase_fam"/>
</dbReference>
<dbReference type="InterPro" id="IPR037528">
    <property type="entry name" value="ArgB"/>
</dbReference>
<dbReference type="NCBIfam" id="TIGR00761">
    <property type="entry name" value="argB"/>
    <property type="match status" value="1"/>
</dbReference>
<dbReference type="HAMAP" id="MF_00082">
    <property type="entry name" value="ArgB"/>
    <property type="match status" value="1"/>
</dbReference>
<dbReference type="OrthoDB" id="9803155at2"/>
<dbReference type="Gene3D" id="3.40.1160.10">
    <property type="entry name" value="Acetylglutamate kinase-like"/>
    <property type="match status" value="1"/>
</dbReference>
<protein>
    <recommendedName>
        <fullName evidence="9">Acetylglutamate kinase</fullName>
        <ecNumber evidence="9">2.7.2.8</ecNumber>
    </recommendedName>
    <alternativeName>
        <fullName evidence="9">N-acetyl-L-glutamate 5-phosphotransferase</fullName>
    </alternativeName>
    <alternativeName>
        <fullName evidence="9">NAG kinase</fullName>
        <shortName evidence="9">NAGK</shortName>
    </alternativeName>
</protein>
<feature type="binding site" evidence="9">
    <location>
        <begin position="36"/>
        <end position="37"/>
    </location>
    <ligand>
        <name>substrate</name>
    </ligand>
</feature>
<keyword evidence="7 9" id="KW-0067">ATP-binding</keyword>
<dbReference type="EMBL" id="SIJL01000010">
    <property type="protein sequence ID" value="TBH17599.1"/>
    <property type="molecule type" value="Genomic_DNA"/>
</dbReference>
<dbReference type="PIRSF" id="PIRSF000728">
    <property type="entry name" value="NAGK"/>
    <property type="match status" value="1"/>
</dbReference>
<keyword evidence="3 9" id="KW-0028">Amino-acid biosynthesis</keyword>
<evidence type="ECO:0000256" key="9">
    <source>
        <dbReference type="HAMAP-Rule" id="MF_00082"/>
    </source>
</evidence>
<comment type="caution">
    <text evidence="11">The sequence shown here is derived from an EMBL/GenBank/DDBJ whole genome shotgun (WGS) entry which is preliminary data.</text>
</comment>
<proteinExistence type="inferred from homology"/>
<evidence type="ECO:0000256" key="1">
    <source>
        <dbReference type="ARBA" id="ARBA00004828"/>
    </source>
</evidence>
<evidence type="ECO:0000256" key="3">
    <source>
        <dbReference type="ARBA" id="ARBA00022605"/>
    </source>
</evidence>
<dbReference type="AlphaFoldDB" id="A0A4Q9B2U5"/>
<dbReference type="PANTHER" id="PTHR23342">
    <property type="entry name" value="N-ACETYLGLUTAMATE SYNTHASE"/>
    <property type="match status" value="1"/>
</dbReference>
<dbReference type="CDD" id="cd04238">
    <property type="entry name" value="AAK_NAGK-like"/>
    <property type="match status" value="1"/>
</dbReference>
<gene>
    <name evidence="9 11" type="primary">argB</name>
    <name evidence="11" type="ORF">ETP66_08420</name>
</gene>
<evidence type="ECO:0000256" key="4">
    <source>
        <dbReference type="ARBA" id="ARBA00022679"/>
    </source>
</evidence>
<sequence length="256" mass="26290">MSEALLVKVGGSLRGAEALLDELSGYPGPLVLVHGGGPEIGALLERLGFQSRFVEGLRVTPEEQLEAVEMALYLTGKRLAEGLSRRGRKAVALSGRDALCLRGQALPGLGRVGEVVGVEAGLLLDLLAGGYTPLLAPIALDEAGPLNVNADTAAGAVAGALRWPAVFLTDVEGVLEDPQDPRTRLPRLTPEGVEALKARGVVRGGMLPKVAAALRALAAGAPWAAIAKGERGVLGRVLSGEAGTRFTPGEAPEKPA</sequence>